<dbReference type="AlphaFoldDB" id="X1AUZ2"/>
<evidence type="ECO:0000313" key="1">
    <source>
        <dbReference type="EMBL" id="GAG86819.1"/>
    </source>
</evidence>
<proteinExistence type="predicted"/>
<reference evidence="1" key="1">
    <citation type="journal article" date="2014" name="Front. Microbiol.">
        <title>High frequency of phylogenetically diverse reductive dehalogenase-homologous genes in deep subseafloor sedimentary metagenomes.</title>
        <authorList>
            <person name="Kawai M."/>
            <person name="Futagami T."/>
            <person name="Toyoda A."/>
            <person name="Takaki Y."/>
            <person name="Nishi S."/>
            <person name="Hori S."/>
            <person name="Arai W."/>
            <person name="Tsubouchi T."/>
            <person name="Morono Y."/>
            <person name="Uchiyama I."/>
            <person name="Ito T."/>
            <person name="Fujiyama A."/>
            <person name="Inagaki F."/>
            <person name="Takami H."/>
        </authorList>
    </citation>
    <scope>NUCLEOTIDE SEQUENCE</scope>
    <source>
        <strain evidence="1">Expedition CK06-06</strain>
    </source>
</reference>
<dbReference type="SUPFAM" id="SSF52540">
    <property type="entry name" value="P-loop containing nucleoside triphosphate hydrolases"/>
    <property type="match status" value="1"/>
</dbReference>
<name>X1AUZ2_9ZZZZ</name>
<dbReference type="EMBL" id="BART01016838">
    <property type="protein sequence ID" value="GAG86819.1"/>
    <property type="molecule type" value="Genomic_DNA"/>
</dbReference>
<organism evidence="1">
    <name type="scientific">marine sediment metagenome</name>
    <dbReference type="NCBI Taxonomy" id="412755"/>
    <lineage>
        <taxon>unclassified sequences</taxon>
        <taxon>metagenomes</taxon>
        <taxon>ecological metagenomes</taxon>
    </lineage>
</organism>
<sequence length="146" mass="17012">VYVLKGNDIIYKRTYGNALRDSEIEDLSFKILTEAKKSLGRTSGHFDYIKYRIAYNFDIENNLIFLFVTGLMDDFYRLIKMQLDNFRDQFLNRIGDELKVKELSKINFTGINVMLDEMHRNLKPKIAVVGFAGVGKTTIKKLIKMD</sequence>
<accession>X1AUZ2</accession>
<dbReference type="InterPro" id="IPR027417">
    <property type="entry name" value="P-loop_NTPase"/>
</dbReference>
<feature type="non-terminal residue" evidence="1">
    <location>
        <position position="1"/>
    </location>
</feature>
<protein>
    <submittedName>
        <fullName evidence="1">Uncharacterized protein</fullName>
    </submittedName>
</protein>
<gene>
    <name evidence="1" type="ORF">S01H4_32258</name>
</gene>
<comment type="caution">
    <text evidence="1">The sequence shown here is derived from an EMBL/GenBank/DDBJ whole genome shotgun (WGS) entry which is preliminary data.</text>
</comment>